<organism evidence="1 2">
    <name type="scientific">Asticcacaulis endophyticus</name>
    <dbReference type="NCBI Taxonomy" id="1395890"/>
    <lineage>
        <taxon>Bacteria</taxon>
        <taxon>Pseudomonadati</taxon>
        <taxon>Pseudomonadota</taxon>
        <taxon>Alphaproteobacteria</taxon>
        <taxon>Caulobacterales</taxon>
        <taxon>Caulobacteraceae</taxon>
        <taxon>Asticcacaulis</taxon>
    </lineage>
</organism>
<dbReference type="PANTHER" id="PTHR43481">
    <property type="entry name" value="FRUCTOSE-1-PHOSPHATE PHOSPHATASE"/>
    <property type="match status" value="1"/>
</dbReference>
<dbReference type="Pfam" id="PF13419">
    <property type="entry name" value="HAD_2"/>
    <property type="match status" value="1"/>
</dbReference>
<gene>
    <name evidence="1" type="ORF">GCM10011273_29930</name>
</gene>
<dbReference type="NCBIfam" id="TIGR01509">
    <property type="entry name" value="HAD-SF-IA-v3"/>
    <property type="match status" value="1"/>
</dbReference>
<dbReference type="InterPro" id="IPR041492">
    <property type="entry name" value="HAD_2"/>
</dbReference>
<name>A0A918UY04_9CAUL</name>
<dbReference type="PRINTS" id="PR00413">
    <property type="entry name" value="HADHALOGNASE"/>
</dbReference>
<comment type="caution">
    <text evidence="1">The sequence shown here is derived from an EMBL/GenBank/DDBJ whole genome shotgun (WGS) entry which is preliminary data.</text>
</comment>
<keyword evidence="2" id="KW-1185">Reference proteome</keyword>
<protein>
    <submittedName>
        <fullName evidence="1">Phosphatase</fullName>
    </submittedName>
</protein>
<dbReference type="SFLD" id="SFLDS00003">
    <property type="entry name" value="Haloacid_Dehalogenase"/>
    <property type="match status" value="1"/>
</dbReference>
<dbReference type="InterPro" id="IPR006439">
    <property type="entry name" value="HAD-SF_hydro_IA"/>
</dbReference>
<dbReference type="GO" id="GO:0050308">
    <property type="term" value="F:sugar-phosphatase activity"/>
    <property type="evidence" value="ECO:0007669"/>
    <property type="project" value="TreeGrafter"/>
</dbReference>
<accession>A0A918UY04</accession>
<reference evidence="1" key="2">
    <citation type="submission" date="2020-09" db="EMBL/GenBank/DDBJ databases">
        <authorList>
            <person name="Sun Q."/>
            <person name="Kim S."/>
        </authorList>
    </citation>
    <scope>NUCLEOTIDE SEQUENCE</scope>
    <source>
        <strain evidence="1">KCTC 32296</strain>
    </source>
</reference>
<dbReference type="Gene3D" id="1.10.150.240">
    <property type="entry name" value="Putative phosphatase, domain 2"/>
    <property type="match status" value="1"/>
</dbReference>
<dbReference type="SFLD" id="SFLDG01129">
    <property type="entry name" value="C1.5:_HAD__Beta-PGM__Phosphata"/>
    <property type="match status" value="1"/>
</dbReference>
<sequence>MHKALQFHPDAGIKALIFDCDGTLADTFPAHYRAFKEALEIYNINFETGFYGARLGLSRYQLVTELEAHYKMRLDDAYIAKRTAELFLTHIDSVRPITVTTELVHRFHGTYPLGVASGGQRSMVTASLKAIGLLDRFETVVTIEDTGKGKPHPDLYLAAAENLKIRPEHIQAFEDTDEGIEAARSATMKVIDIRPYYQPDPTTW</sequence>
<evidence type="ECO:0000313" key="2">
    <source>
        <dbReference type="Proteomes" id="UP000662572"/>
    </source>
</evidence>
<reference evidence="1" key="1">
    <citation type="journal article" date="2014" name="Int. J. Syst. Evol. Microbiol.">
        <title>Complete genome sequence of Corynebacterium casei LMG S-19264T (=DSM 44701T), isolated from a smear-ripened cheese.</title>
        <authorList>
            <consortium name="US DOE Joint Genome Institute (JGI-PGF)"/>
            <person name="Walter F."/>
            <person name="Albersmeier A."/>
            <person name="Kalinowski J."/>
            <person name="Ruckert C."/>
        </authorList>
    </citation>
    <scope>NUCLEOTIDE SEQUENCE</scope>
    <source>
        <strain evidence="1">KCTC 32296</strain>
    </source>
</reference>
<dbReference type="PANTHER" id="PTHR43481:SF4">
    <property type="entry name" value="GLYCEROL-1-PHOSPHATE PHOSPHOHYDROLASE 1-RELATED"/>
    <property type="match status" value="1"/>
</dbReference>
<dbReference type="Gene3D" id="3.40.50.1000">
    <property type="entry name" value="HAD superfamily/HAD-like"/>
    <property type="match status" value="1"/>
</dbReference>
<dbReference type="InterPro" id="IPR036412">
    <property type="entry name" value="HAD-like_sf"/>
</dbReference>
<dbReference type="InterPro" id="IPR023198">
    <property type="entry name" value="PGP-like_dom2"/>
</dbReference>
<dbReference type="InterPro" id="IPR023214">
    <property type="entry name" value="HAD_sf"/>
</dbReference>
<dbReference type="RefSeq" id="WP_189487993.1">
    <property type="nucleotide sequence ID" value="NZ_BMZB01000004.1"/>
</dbReference>
<proteinExistence type="predicted"/>
<evidence type="ECO:0000313" key="1">
    <source>
        <dbReference type="EMBL" id="GGZ41174.1"/>
    </source>
</evidence>
<dbReference type="Proteomes" id="UP000662572">
    <property type="component" value="Unassembled WGS sequence"/>
</dbReference>
<dbReference type="AlphaFoldDB" id="A0A918UY04"/>
<dbReference type="SUPFAM" id="SSF56784">
    <property type="entry name" value="HAD-like"/>
    <property type="match status" value="1"/>
</dbReference>
<dbReference type="InterPro" id="IPR051806">
    <property type="entry name" value="HAD-like_SPP"/>
</dbReference>
<dbReference type="EMBL" id="BMZB01000004">
    <property type="protein sequence ID" value="GGZ41174.1"/>
    <property type="molecule type" value="Genomic_DNA"/>
</dbReference>